<evidence type="ECO:0000256" key="1">
    <source>
        <dbReference type="SAM" id="Phobius"/>
    </source>
</evidence>
<keyword evidence="1" id="KW-1133">Transmembrane helix</keyword>
<evidence type="ECO:0000313" key="2">
    <source>
        <dbReference type="EMBL" id="MEI7064742.1"/>
    </source>
</evidence>
<protein>
    <submittedName>
        <fullName evidence="2">PilN domain-containing protein</fullName>
    </submittedName>
</protein>
<dbReference type="PANTHER" id="PTHR40278">
    <property type="entry name" value="DNA UTILIZATION PROTEIN HOFN"/>
    <property type="match status" value="1"/>
</dbReference>
<feature type="transmembrane region" description="Helical" evidence="1">
    <location>
        <begin position="20"/>
        <end position="39"/>
    </location>
</feature>
<comment type="caution">
    <text evidence="2">The sequence shown here is derived from an EMBL/GenBank/DDBJ whole genome shotgun (WGS) entry which is preliminary data.</text>
</comment>
<dbReference type="EMBL" id="JBBBOO010000009">
    <property type="protein sequence ID" value="MEI7064742.1"/>
    <property type="molecule type" value="Genomic_DNA"/>
</dbReference>
<dbReference type="InterPro" id="IPR007813">
    <property type="entry name" value="PilN"/>
</dbReference>
<keyword evidence="1" id="KW-0812">Transmembrane</keyword>
<evidence type="ECO:0000313" key="3">
    <source>
        <dbReference type="Proteomes" id="UP001359469"/>
    </source>
</evidence>
<accession>A0ABU8JPP2</accession>
<keyword evidence="1" id="KW-0472">Membrane</keyword>
<keyword evidence="3" id="KW-1185">Reference proteome</keyword>
<dbReference type="Pfam" id="PF05137">
    <property type="entry name" value="PilN"/>
    <property type="match status" value="1"/>
</dbReference>
<dbReference type="RefSeq" id="WP_039999231.1">
    <property type="nucleotide sequence ID" value="NZ_JAFCAF010000013.1"/>
</dbReference>
<gene>
    <name evidence="2" type="ORF">WCU84_13880</name>
</gene>
<dbReference type="PANTHER" id="PTHR40278:SF1">
    <property type="entry name" value="DNA UTILIZATION PROTEIN HOFN"/>
    <property type="match status" value="1"/>
</dbReference>
<sequence length="186" mass="21501">MLTVNLLVWRPRLLYRRMRLSLLLAGIVLLGIGGAAAILRGHYQQQRMWWTQQIEWVVLQPPRYEQLYLQTLAAWQQRETRLAQQAAQEQSRRRNLRYQILLEQLPIVLPDSLWLTEISDDGSRIHVSGVSNHYSAVVALTNAMAVLPHIADAGVQQTERDPQNRARLNFSLHLYWQDVAESGEKA</sequence>
<dbReference type="Proteomes" id="UP001359469">
    <property type="component" value="Unassembled WGS sequence"/>
</dbReference>
<proteinExistence type="predicted"/>
<organism evidence="2 3">
    <name type="scientific">Dickeya chrysanthemi</name>
    <name type="common">Pectobacterium chrysanthemi</name>
    <name type="synonym">Erwinia chrysanthemi</name>
    <dbReference type="NCBI Taxonomy" id="556"/>
    <lineage>
        <taxon>Bacteria</taxon>
        <taxon>Pseudomonadati</taxon>
        <taxon>Pseudomonadota</taxon>
        <taxon>Gammaproteobacteria</taxon>
        <taxon>Enterobacterales</taxon>
        <taxon>Pectobacteriaceae</taxon>
        <taxon>Dickeya</taxon>
    </lineage>
</organism>
<reference evidence="2 3" key="1">
    <citation type="submission" date="2024-03" db="EMBL/GenBank/DDBJ databases">
        <title>Analysis of soft rot Pectobacteriaceae population diversity in US potato growing regions between 2016 and 2022.</title>
        <authorList>
            <person name="Ma X."/>
            <person name="Zhang X."/>
            <person name="Stodghill P."/>
            <person name="Rioux R."/>
            <person name="Babler B."/>
            <person name="Shrestha S."/>
            <person name="Babler B."/>
            <person name="Rivedal H."/>
            <person name="Frost K."/>
            <person name="Hao J."/>
            <person name="Secor G."/>
            <person name="Swingle B."/>
        </authorList>
    </citation>
    <scope>NUCLEOTIDE SEQUENCE [LARGE SCALE GENOMIC DNA]</scope>
    <source>
        <strain evidence="2 3">SR64</strain>
    </source>
</reference>
<dbReference type="InterPro" id="IPR052534">
    <property type="entry name" value="Extracell_DNA_Util/SecSys_Comp"/>
</dbReference>
<name>A0ABU8JPP2_DICCH</name>